<reference evidence="3 4" key="1">
    <citation type="submission" date="2015-11" db="EMBL/GenBank/DDBJ databases">
        <title>Draft genome sequences of new species of the genus Lactobacillus isolated from orchardgrass silage.</title>
        <authorList>
            <person name="Tohno M."/>
            <person name="Tanizawa Y."/>
            <person name="Arita M."/>
        </authorList>
    </citation>
    <scope>NUCLEOTIDE SEQUENCE [LARGE SCALE GENOMIC DNA]</scope>
    <source>
        <strain evidence="3 4">IWT126</strain>
    </source>
</reference>
<dbReference type="CDD" id="cd05374">
    <property type="entry name" value="17beta-HSD-like_SDR_c"/>
    <property type="match status" value="1"/>
</dbReference>
<dbReference type="OrthoDB" id="9775296at2"/>
<comment type="similarity">
    <text evidence="1">Belongs to the short-chain dehydrogenases/reductases (SDR) family.</text>
</comment>
<organism evidence="3 4">
    <name type="scientific">Secundilactobacillus silagei JCM 19001</name>
    <dbReference type="NCBI Taxonomy" id="1302250"/>
    <lineage>
        <taxon>Bacteria</taxon>
        <taxon>Bacillati</taxon>
        <taxon>Bacillota</taxon>
        <taxon>Bacilli</taxon>
        <taxon>Lactobacillales</taxon>
        <taxon>Lactobacillaceae</taxon>
        <taxon>Secundilactobacillus</taxon>
    </lineage>
</organism>
<dbReference type="PANTHER" id="PTHR44169:SF6">
    <property type="entry name" value="NADPH-DEPENDENT 1-ACYLDIHYDROXYACETONE PHOSPHATE REDUCTASE"/>
    <property type="match status" value="1"/>
</dbReference>
<dbReference type="AlphaFoldDB" id="A0A1Z5IFG1"/>
<keyword evidence="4" id="KW-1185">Reference proteome</keyword>
<dbReference type="SUPFAM" id="SSF51735">
    <property type="entry name" value="NAD(P)-binding Rossmann-fold domains"/>
    <property type="match status" value="1"/>
</dbReference>
<evidence type="ECO:0000256" key="1">
    <source>
        <dbReference type="ARBA" id="ARBA00006484"/>
    </source>
</evidence>
<proteinExistence type="inferred from homology"/>
<evidence type="ECO:0000256" key="2">
    <source>
        <dbReference type="ARBA" id="ARBA00023002"/>
    </source>
</evidence>
<dbReference type="Gene3D" id="3.40.50.720">
    <property type="entry name" value="NAD(P)-binding Rossmann-like Domain"/>
    <property type="match status" value="1"/>
</dbReference>
<comment type="caution">
    <text evidence="3">The sequence shown here is derived from an EMBL/GenBank/DDBJ whole genome shotgun (WGS) entry which is preliminary data.</text>
</comment>
<evidence type="ECO:0000313" key="4">
    <source>
        <dbReference type="Proteomes" id="UP000198402"/>
    </source>
</evidence>
<dbReference type="GO" id="GO:0016491">
    <property type="term" value="F:oxidoreductase activity"/>
    <property type="evidence" value="ECO:0007669"/>
    <property type="project" value="UniProtKB-KW"/>
</dbReference>
<accession>A0A1Z5IFG1</accession>
<dbReference type="STRING" id="1302250.GCA_001313225_03241"/>
<dbReference type="PRINTS" id="PR00081">
    <property type="entry name" value="GDHRDH"/>
</dbReference>
<protein>
    <submittedName>
        <fullName evidence="3">Short chain dehydrogenase</fullName>
    </submittedName>
</protein>
<dbReference type="InterPro" id="IPR036291">
    <property type="entry name" value="NAD(P)-bd_dom_sf"/>
</dbReference>
<name>A0A1Z5IFG1_9LACO</name>
<sequence>MSKRVVFITGASSGMGYAATKLFAGHGWKVYAGARRVEKIPTGAGIHPMRLDVTDADSREQFVEASLADGLRVDVLLNNAGYGEFGPLEEVGVDKVHKQLDTNLVGASELTKLVLPQMRQQGTGRIINNSSIGGDIYSPLGGWYYVTKRGLNVWSDVLDTEIRQFGLRSVIIEPGGTQSAWTDIAVDNALHNLTPNSPYTALVEGTRKLLNGMLTNSEATSEDLAKVFYRAATDRHPKRRYYFSLTDRMVSRFARNHPGVFHEGISLIVHRLTRNK</sequence>
<dbReference type="PANTHER" id="PTHR44169">
    <property type="entry name" value="NADPH-DEPENDENT 1-ACYLDIHYDROXYACETONE PHOSPHATE REDUCTASE"/>
    <property type="match status" value="1"/>
</dbReference>
<keyword evidence="2" id="KW-0560">Oxidoreductase</keyword>
<gene>
    <name evidence="3" type="ORF">IWT126_00549</name>
</gene>
<dbReference type="Proteomes" id="UP000198402">
    <property type="component" value="Unassembled WGS sequence"/>
</dbReference>
<dbReference type="RefSeq" id="WP_089136233.1">
    <property type="nucleotide sequence ID" value="NZ_BCMG01000002.1"/>
</dbReference>
<dbReference type="EMBL" id="BCMG01000002">
    <property type="protein sequence ID" value="GAX00534.1"/>
    <property type="molecule type" value="Genomic_DNA"/>
</dbReference>
<dbReference type="InterPro" id="IPR002347">
    <property type="entry name" value="SDR_fam"/>
</dbReference>
<dbReference type="Pfam" id="PF00106">
    <property type="entry name" value="adh_short"/>
    <property type="match status" value="1"/>
</dbReference>
<evidence type="ECO:0000313" key="3">
    <source>
        <dbReference type="EMBL" id="GAX00534.1"/>
    </source>
</evidence>